<dbReference type="Proteomes" id="UP000189462">
    <property type="component" value="Unassembled WGS sequence"/>
</dbReference>
<protein>
    <submittedName>
        <fullName evidence="1">Uncharacterized protein</fullName>
    </submittedName>
</protein>
<dbReference type="OrthoDB" id="5789527at2"/>
<dbReference type="Gene3D" id="4.10.220.110">
    <property type="match status" value="1"/>
</dbReference>
<dbReference type="STRING" id="108003.B1C78_11135"/>
<dbReference type="RefSeq" id="WP_077279232.1">
    <property type="nucleotide sequence ID" value="NZ_MVBK01000062.1"/>
</dbReference>
<reference evidence="1 2" key="1">
    <citation type="submission" date="2017-02" db="EMBL/GenBank/DDBJ databases">
        <title>Genomic diversity within the haloalkaliphilic genus Thioalkalivibrio.</title>
        <authorList>
            <person name="Ahn A.-C."/>
            <person name="Meier-Kolthoff J."/>
            <person name="Overmars L."/>
            <person name="Richter M."/>
            <person name="Woyke T."/>
            <person name="Sorokin D.Y."/>
            <person name="Muyzer G."/>
        </authorList>
    </citation>
    <scope>NUCLEOTIDE SEQUENCE [LARGE SCALE GENOMIC DNA]</scope>
    <source>
        <strain evidence="1 2">ALJD</strain>
    </source>
</reference>
<keyword evidence="2" id="KW-1185">Reference proteome</keyword>
<gene>
    <name evidence="1" type="ORF">B1C78_11135</name>
</gene>
<sequence>MSTDVPFQRVRAHLEIAGEPLRVERIHGREGISRLASLDVDVVGDGFAVSALMGAPARLSLAGEQGGAWQFAGLLTACGPNPDAAADWCGEHPFRVTLSSALHRLTLGEDDRLFVGISDVNLAHLLGAASGLAVQAGGLRARYPVRTGILQCNENHYAVLTRALARAGIWFYCAPVDGVETLVLHDDAGAVAAALDALLPWQGVDAGWARRSPGVFGFAERTEAVHRRIHVHGRLADGRPYRAEADTGLGEGTASSIAYGLHTPEALAERARVLCERARTRHLTLSLETTALIPGPGRWLEIGELPGARADLPRPWLIEAVEHEARAADDGWLAYRNRLTLKPRAQAYRPEAPERERPLPEFIAARIEGAGPSLDGEGHQQARALFEAIAPVGGSARPWLSRLTPYAAPPGEDDARPSGWVTPFHEGQEVRLICLGNDPDGFAVLSAGAFNAAQQNPVTADNPSEHRYQTVCGHTLVMDDLKGEEVIRLHTAGEQHLLSLNAHYDAHTLSMICRQGPAAAYAHGRFSITTGADVNERIGDSRTHLIEQAAHTETRQGPIHHQAATTLSALAHAGVEVLAGQDLQFKAGTDTELVSGRDMRLSVRRGDFTATVSGDLRIQADGDLIIESLDGSPIFVGTPEGGITIDTANEEVTIHGRDIDIEGERVEILGQVNYSTGAPGAPDTPKIDDVPVLQPTAPLVPAGEPAVIHPAWVQARVALGEEAHLAFTVRDAEAGKAVEVEILDANGDPVDRIEHRLTQGHGRETLAWAPDAAHQAKIRPLEADPHDDELRGPEGLHFRVLMDGLPSETSGPLLLTADLEIEHRDTQDRPLDEGIEVRLADAEGTIHSAYTDAQGRSLYRRVPVGVVDWVFGSASAAETVRVDDTLIDPCRHVGCQVIDGAPLIHTKSHHLPPPVMINIRDDAPDDAPRLLSERELDYFREQGNNALVFIHGYNVALGEPGRHFEGVRKVSARMSAFHARWERADWAARPATVHQDVEALRRRYPRHAEKLTDHALNGTAAHNWRVHLEYQLNRAAGFDGRDYEPYTRILAVAWSGDVLAHDFHRSELNAQRAGRRLVPLLWQLHEAGLKINVITHSLGARVLLTALNVLGEQHTDLLDHAFLWQPAVADNALSNSPASDPNPFKVGVFPYAHRAARQFVVLHSVNDPILGGRPRLALIARHLGVSTAELNARVATMTRNSVSQAINAWAAALLRPDEHEATLWEAAIGTLGGAYPKKWWPVPTAGLGGPLAGLYDDYAPLAFSTPGSGGASRWVHPESWKRLELALMQEMHEHEHLDMAMDDPDSVPEYRLLNPIATRGVIREHHVKCYLEHLRALIENGFTTGTAPRPALGHVGFEEIRKVDQFVRDQLEAERFAFVKQDQWLFTHSGMRIPDDRLFEEVYVNQIWRRFLRTSGFGHYS</sequence>
<name>A0A1V3NEI6_9GAMM</name>
<accession>A0A1V3NEI6</accession>
<evidence type="ECO:0000313" key="1">
    <source>
        <dbReference type="EMBL" id="OOG23480.1"/>
    </source>
</evidence>
<dbReference type="SUPFAM" id="SSF69349">
    <property type="entry name" value="Phage fibre proteins"/>
    <property type="match status" value="1"/>
</dbReference>
<dbReference type="EMBL" id="MVBK01000062">
    <property type="protein sequence ID" value="OOG23480.1"/>
    <property type="molecule type" value="Genomic_DNA"/>
</dbReference>
<organism evidence="1 2">
    <name type="scientific">Thioalkalivibrio denitrificans</name>
    <dbReference type="NCBI Taxonomy" id="108003"/>
    <lineage>
        <taxon>Bacteria</taxon>
        <taxon>Pseudomonadati</taxon>
        <taxon>Pseudomonadota</taxon>
        <taxon>Gammaproteobacteria</taxon>
        <taxon>Chromatiales</taxon>
        <taxon>Ectothiorhodospiraceae</taxon>
        <taxon>Thioalkalivibrio</taxon>
    </lineage>
</organism>
<proteinExistence type="predicted"/>
<dbReference type="Pfam" id="PF05954">
    <property type="entry name" value="Phage_GPD"/>
    <property type="match status" value="1"/>
</dbReference>
<dbReference type="SUPFAM" id="SSF69279">
    <property type="entry name" value="Phage tail proteins"/>
    <property type="match status" value="2"/>
</dbReference>
<comment type="caution">
    <text evidence="1">The sequence shown here is derived from an EMBL/GenBank/DDBJ whole genome shotgun (WGS) entry which is preliminary data.</text>
</comment>
<dbReference type="Gene3D" id="3.55.50.10">
    <property type="entry name" value="Baseplate protein-like domains"/>
    <property type="match status" value="1"/>
</dbReference>
<dbReference type="Gene3D" id="2.30.110.50">
    <property type="match status" value="1"/>
</dbReference>
<evidence type="ECO:0000313" key="2">
    <source>
        <dbReference type="Proteomes" id="UP000189462"/>
    </source>
</evidence>